<reference evidence="9 10" key="1">
    <citation type="submission" date="2020-08" db="EMBL/GenBank/DDBJ databases">
        <title>A Genomic Blueprint of the Chicken Gut Microbiome.</title>
        <authorList>
            <person name="Gilroy R."/>
            <person name="Ravi A."/>
            <person name="Getino M."/>
            <person name="Pursley I."/>
            <person name="Horton D.L."/>
            <person name="Alikhan N.-F."/>
            <person name="Baker D."/>
            <person name="Gharbi K."/>
            <person name="Hall N."/>
            <person name="Watson M."/>
            <person name="Adriaenssens E.M."/>
            <person name="Foster-Nyarko E."/>
            <person name="Jarju S."/>
            <person name="Secka A."/>
            <person name="Antonio M."/>
            <person name="Oren A."/>
            <person name="Chaudhuri R."/>
            <person name="La Ragione R.M."/>
            <person name="Hildebrand F."/>
            <person name="Pallen M.J."/>
        </authorList>
    </citation>
    <scope>NUCLEOTIDE SEQUENCE [LARGE SCALE GENOMIC DNA]</scope>
    <source>
        <strain evidence="9 10">Sa1BUA2</strain>
    </source>
</reference>
<dbReference type="SUPFAM" id="SSF47005">
    <property type="entry name" value="Peripheral subunit-binding domain of 2-oxo acid dehydrogenase complex"/>
    <property type="match status" value="1"/>
</dbReference>
<accession>A0ABR8VMH7</accession>
<dbReference type="InterPro" id="IPR004167">
    <property type="entry name" value="PSBD"/>
</dbReference>
<comment type="similarity">
    <text evidence="2 6">Belongs to the 2-oxoacid dehydrogenase family.</text>
</comment>
<keyword evidence="5 6" id="KW-0012">Acyltransferase</keyword>
<dbReference type="Gene3D" id="4.10.320.10">
    <property type="entry name" value="E3-binding domain"/>
    <property type="match status" value="1"/>
</dbReference>
<evidence type="ECO:0000256" key="3">
    <source>
        <dbReference type="ARBA" id="ARBA00022679"/>
    </source>
</evidence>
<dbReference type="PANTHER" id="PTHR43178">
    <property type="entry name" value="DIHYDROLIPOAMIDE ACETYLTRANSFERASE COMPONENT OF PYRUVATE DEHYDROGENASE COMPLEX"/>
    <property type="match status" value="1"/>
</dbReference>
<feature type="domain" description="Peripheral subunit-binding (PSBD)" evidence="8">
    <location>
        <begin position="117"/>
        <end position="154"/>
    </location>
</feature>
<keyword evidence="3 6" id="KW-0808">Transferase</keyword>
<dbReference type="InterPro" id="IPR023213">
    <property type="entry name" value="CAT-like_dom_sf"/>
</dbReference>
<evidence type="ECO:0000256" key="1">
    <source>
        <dbReference type="ARBA" id="ARBA00001938"/>
    </source>
</evidence>
<dbReference type="InterPro" id="IPR000089">
    <property type="entry name" value="Biotin_lipoyl"/>
</dbReference>
<dbReference type="Gene3D" id="2.40.50.100">
    <property type="match status" value="1"/>
</dbReference>
<protein>
    <recommendedName>
        <fullName evidence="6">Dihydrolipoamide acetyltransferase component of pyruvate dehydrogenase complex</fullName>
        <ecNumber evidence="6">2.3.1.-</ecNumber>
    </recommendedName>
</protein>
<dbReference type="Pfam" id="PF00198">
    <property type="entry name" value="2-oxoacid_dh"/>
    <property type="match status" value="1"/>
</dbReference>
<dbReference type="PROSITE" id="PS00189">
    <property type="entry name" value="LIPOYL"/>
    <property type="match status" value="1"/>
</dbReference>
<dbReference type="SUPFAM" id="SSF52777">
    <property type="entry name" value="CoA-dependent acyltransferases"/>
    <property type="match status" value="1"/>
</dbReference>
<keyword evidence="10" id="KW-1185">Reference proteome</keyword>
<dbReference type="Pfam" id="PF00364">
    <property type="entry name" value="Biotin_lipoyl"/>
    <property type="match status" value="1"/>
</dbReference>
<dbReference type="InterPro" id="IPR011053">
    <property type="entry name" value="Single_hybrid_motif"/>
</dbReference>
<evidence type="ECO:0000259" key="7">
    <source>
        <dbReference type="PROSITE" id="PS50968"/>
    </source>
</evidence>
<dbReference type="Pfam" id="PF02817">
    <property type="entry name" value="E3_binding"/>
    <property type="match status" value="1"/>
</dbReference>
<name>A0ABR8VMH7_9BACI</name>
<keyword evidence="4 6" id="KW-0450">Lipoyl</keyword>
<sequence>MYNLTFTDIGEGLHEAEILKWFVEIGDKVEIDQPIAEVQTDKAAVEITSPRSGIIHARNGEEGDLVKVGKTLVEIQTEFDSTVASNAEIEISRKGNFEAKQERFPNLKKSPNDNRILAAPSVRKFARSHGVDISSIQGTAKNGRIVKQDISNYLNSQGNGNNLFLNNSTIQEKKIPSHIDLDQEDEVVPIKGLRKTIYRNMVKSAFTIPHTTGMDEVNVDKLIQLKNKLNHSTALKITFLPIIVKMVVEALKKNPILNATINEDSQEMILKKQYHIGIATATEKGLIVPVIHHADKKSIEELATDIHDLSNKARNEKLSLHELQGGTFTISNTGVHGGFYATPIINHPEVAILGIHSIKEKPVILPNRDIGIGNVMGMSLSFDHRIIDGEPAGRFLNNLKQYFEKPETLLLKMR</sequence>
<dbReference type="InterPro" id="IPR001078">
    <property type="entry name" value="2-oxoacid_DH_actylTfrase"/>
</dbReference>
<evidence type="ECO:0000313" key="10">
    <source>
        <dbReference type="Proteomes" id="UP000648182"/>
    </source>
</evidence>
<dbReference type="PANTHER" id="PTHR43178:SF5">
    <property type="entry name" value="LIPOAMIDE ACYLTRANSFERASE COMPONENT OF BRANCHED-CHAIN ALPHA-KETO ACID DEHYDROGENASE COMPLEX, MITOCHONDRIAL"/>
    <property type="match status" value="1"/>
</dbReference>
<dbReference type="InterPro" id="IPR036625">
    <property type="entry name" value="E3-bd_dom_sf"/>
</dbReference>
<dbReference type="EMBL" id="JACSPV010000021">
    <property type="protein sequence ID" value="MBD8005960.1"/>
    <property type="molecule type" value="Genomic_DNA"/>
</dbReference>
<dbReference type="Gene3D" id="3.30.559.10">
    <property type="entry name" value="Chloramphenicol acetyltransferase-like domain"/>
    <property type="match status" value="1"/>
</dbReference>
<evidence type="ECO:0000256" key="4">
    <source>
        <dbReference type="ARBA" id="ARBA00022823"/>
    </source>
</evidence>
<proteinExistence type="inferred from homology"/>
<dbReference type="PROSITE" id="PS51826">
    <property type="entry name" value="PSBD"/>
    <property type="match status" value="1"/>
</dbReference>
<dbReference type="CDD" id="cd06849">
    <property type="entry name" value="lipoyl_domain"/>
    <property type="match status" value="1"/>
</dbReference>
<evidence type="ECO:0000256" key="5">
    <source>
        <dbReference type="ARBA" id="ARBA00023315"/>
    </source>
</evidence>
<dbReference type="PROSITE" id="PS50968">
    <property type="entry name" value="BIOTINYL_LIPOYL"/>
    <property type="match status" value="1"/>
</dbReference>
<dbReference type="RefSeq" id="WP_191813392.1">
    <property type="nucleotide sequence ID" value="NZ_JACSPV010000021.1"/>
</dbReference>
<gene>
    <name evidence="9" type="ORF">H9631_12820</name>
</gene>
<dbReference type="EC" id="2.3.1.-" evidence="6"/>
<evidence type="ECO:0000313" key="9">
    <source>
        <dbReference type="EMBL" id="MBD8005960.1"/>
    </source>
</evidence>
<evidence type="ECO:0000256" key="6">
    <source>
        <dbReference type="RuleBase" id="RU003423"/>
    </source>
</evidence>
<dbReference type="Proteomes" id="UP000648182">
    <property type="component" value="Unassembled WGS sequence"/>
</dbReference>
<comment type="cofactor">
    <cofactor evidence="1 6">
        <name>(R)-lipoate</name>
        <dbReference type="ChEBI" id="CHEBI:83088"/>
    </cofactor>
</comment>
<dbReference type="InterPro" id="IPR050743">
    <property type="entry name" value="2-oxoacid_DH_E2_comp"/>
</dbReference>
<comment type="caution">
    <text evidence="9">The sequence shown here is derived from an EMBL/GenBank/DDBJ whole genome shotgun (WGS) entry which is preliminary data.</text>
</comment>
<organism evidence="9 10">
    <name type="scientific">Bacillus norwichensis</name>
    <dbReference type="NCBI Taxonomy" id="2762217"/>
    <lineage>
        <taxon>Bacteria</taxon>
        <taxon>Bacillati</taxon>
        <taxon>Bacillota</taxon>
        <taxon>Bacilli</taxon>
        <taxon>Bacillales</taxon>
        <taxon>Bacillaceae</taxon>
        <taxon>Bacillus</taxon>
    </lineage>
</organism>
<dbReference type="InterPro" id="IPR003016">
    <property type="entry name" value="2-oxoA_DH_lipoyl-BS"/>
</dbReference>
<evidence type="ECO:0000259" key="8">
    <source>
        <dbReference type="PROSITE" id="PS51826"/>
    </source>
</evidence>
<dbReference type="SUPFAM" id="SSF51230">
    <property type="entry name" value="Single hybrid motif"/>
    <property type="match status" value="1"/>
</dbReference>
<evidence type="ECO:0000256" key="2">
    <source>
        <dbReference type="ARBA" id="ARBA00007317"/>
    </source>
</evidence>
<feature type="domain" description="Lipoyl-binding" evidence="7">
    <location>
        <begin position="1"/>
        <end position="76"/>
    </location>
</feature>